<keyword evidence="3 5" id="KW-1133">Transmembrane helix</keyword>
<dbReference type="PANTHER" id="PTHR23291:SF90">
    <property type="entry name" value="BI1-LIKE PROTEIN"/>
    <property type="match status" value="1"/>
</dbReference>
<evidence type="ECO:0000256" key="2">
    <source>
        <dbReference type="ARBA" id="ARBA00022692"/>
    </source>
</evidence>
<dbReference type="GO" id="GO:0016020">
    <property type="term" value="C:membrane"/>
    <property type="evidence" value="ECO:0007669"/>
    <property type="project" value="UniProtKB-SubCell"/>
</dbReference>
<reference evidence="6 7" key="1">
    <citation type="submission" date="2017-09" db="EMBL/GenBank/DDBJ databases">
        <authorList>
            <consortium name="International Durum Wheat Genome Sequencing Consortium (IDWGSC)"/>
            <person name="Milanesi L."/>
        </authorList>
    </citation>
    <scope>NUCLEOTIDE SEQUENCE [LARGE SCALE GENOMIC DNA]</scope>
    <source>
        <strain evidence="7">cv. Svevo</strain>
    </source>
</reference>
<dbReference type="EMBL" id="LT934115">
    <property type="protein sequence ID" value="VAH69004.1"/>
    <property type="molecule type" value="Genomic_DNA"/>
</dbReference>
<keyword evidence="2 5" id="KW-0812">Transmembrane</keyword>
<evidence type="ECO:0000313" key="6">
    <source>
        <dbReference type="EMBL" id="VAH69004.1"/>
    </source>
</evidence>
<dbReference type="Pfam" id="PF01027">
    <property type="entry name" value="Bax1-I"/>
    <property type="match status" value="1"/>
</dbReference>
<feature type="transmembrane region" description="Helical" evidence="5">
    <location>
        <begin position="67"/>
        <end position="85"/>
    </location>
</feature>
<feature type="transmembrane region" description="Helical" evidence="5">
    <location>
        <begin position="97"/>
        <end position="119"/>
    </location>
</feature>
<organism evidence="6 7">
    <name type="scientific">Triticum turgidum subsp. durum</name>
    <name type="common">Durum wheat</name>
    <name type="synonym">Triticum durum</name>
    <dbReference type="NCBI Taxonomy" id="4567"/>
    <lineage>
        <taxon>Eukaryota</taxon>
        <taxon>Viridiplantae</taxon>
        <taxon>Streptophyta</taxon>
        <taxon>Embryophyta</taxon>
        <taxon>Tracheophyta</taxon>
        <taxon>Spermatophyta</taxon>
        <taxon>Magnoliopsida</taxon>
        <taxon>Liliopsida</taxon>
        <taxon>Poales</taxon>
        <taxon>Poaceae</taxon>
        <taxon>BOP clade</taxon>
        <taxon>Pooideae</taxon>
        <taxon>Triticodae</taxon>
        <taxon>Triticeae</taxon>
        <taxon>Triticinae</taxon>
        <taxon>Triticum</taxon>
    </lineage>
</organism>
<evidence type="ECO:0008006" key="8">
    <source>
        <dbReference type="Google" id="ProtNLM"/>
    </source>
</evidence>
<proteinExistence type="inferred from homology"/>
<dbReference type="Gramene" id="TRITD3Av1G264800.7">
    <property type="protein sequence ID" value="TRITD3Av1G264800.7"/>
    <property type="gene ID" value="TRITD3Av1G264800"/>
</dbReference>
<accession>A0A9R0VRU3</accession>
<evidence type="ECO:0000313" key="7">
    <source>
        <dbReference type="Proteomes" id="UP000324705"/>
    </source>
</evidence>
<evidence type="ECO:0000256" key="1">
    <source>
        <dbReference type="ARBA" id="ARBA00004141"/>
    </source>
</evidence>
<keyword evidence="7" id="KW-1185">Reference proteome</keyword>
<comment type="caution">
    <text evidence="5">Lacks conserved residue(s) required for the propagation of feature annotation.</text>
</comment>
<keyword evidence="4 5" id="KW-0472">Membrane</keyword>
<dbReference type="AlphaFoldDB" id="A0A9R0VRU3"/>
<dbReference type="PANTHER" id="PTHR23291">
    <property type="entry name" value="BAX INHIBITOR-RELATED"/>
    <property type="match status" value="1"/>
</dbReference>
<protein>
    <recommendedName>
        <fullName evidence="8">BI1-like protein</fullName>
    </recommendedName>
</protein>
<comment type="subcellular location">
    <subcellularLocation>
        <location evidence="1">Membrane</location>
        <topology evidence="1">Multi-pass membrane protein</topology>
    </subcellularLocation>
</comment>
<dbReference type="InterPro" id="IPR006214">
    <property type="entry name" value="Bax_inhibitor_1-related"/>
</dbReference>
<comment type="similarity">
    <text evidence="5">Belongs to the BI1 family.</text>
</comment>
<feature type="transmembrane region" description="Helical" evidence="5">
    <location>
        <begin position="41"/>
        <end position="61"/>
    </location>
</feature>
<evidence type="ECO:0000256" key="5">
    <source>
        <dbReference type="RuleBase" id="RU004379"/>
    </source>
</evidence>
<evidence type="ECO:0000256" key="3">
    <source>
        <dbReference type="ARBA" id="ARBA00022989"/>
    </source>
</evidence>
<name>A0A9R0VRU3_TRITD</name>
<feature type="transmembrane region" description="Helical" evidence="5">
    <location>
        <begin position="6"/>
        <end position="29"/>
    </location>
</feature>
<dbReference type="Proteomes" id="UP000324705">
    <property type="component" value="Chromosome 3A"/>
</dbReference>
<gene>
    <name evidence="6" type="ORF">TRITD_3Av1G264800</name>
</gene>
<sequence length="124" mass="13972">MCAGKVILQAGILTIVVVLSLTAYTFWAARRGKDFSFLGPFLFASLMILLVFAFIQIFFPLGKLSHMIYGTLAALIFSGYIVYDTGSIIKRYKYDEYVWAAVTLYLDIINLFLGLLTLFRACDN</sequence>
<evidence type="ECO:0000256" key="4">
    <source>
        <dbReference type="ARBA" id="ARBA00023136"/>
    </source>
</evidence>